<protein>
    <submittedName>
        <fullName evidence="3">Unnamed protein product</fullName>
    </submittedName>
</protein>
<comment type="caution">
    <text evidence="3">The sequence shown here is derived from an EMBL/GenBank/DDBJ whole genome shotgun (WGS) entry which is preliminary data.</text>
</comment>
<evidence type="ECO:0000256" key="1">
    <source>
        <dbReference type="SAM" id="Coils"/>
    </source>
</evidence>
<organism evidence="3 4">
    <name type="scientific">Phytophthora fragariaefolia</name>
    <dbReference type="NCBI Taxonomy" id="1490495"/>
    <lineage>
        <taxon>Eukaryota</taxon>
        <taxon>Sar</taxon>
        <taxon>Stramenopiles</taxon>
        <taxon>Oomycota</taxon>
        <taxon>Peronosporomycetes</taxon>
        <taxon>Peronosporales</taxon>
        <taxon>Peronosporaceae</taxon>
        <taxon>Phytophthora</taxon>
    </lineage>
</organism>
<sequence length="132" mass="14463">MEVGREASAAAASAEGSAAVDAVQRTAERIRELKEERQQWIAKRQQALARQEKLLKLLELQRAKQAEGEQNAANATEMGAPTAGDTTSRDDELKAAAAQARKKELKELQARAQAAQEVRRLDTSRTLVAVKR</sequence>
<evidence type="ECO:0000256" key="2">
    <source>
        <dbReference type="SAM" id="MobiDB-lite"/>
    </source>
</evidence>
<feature type="region of interest" description="Disordered" evidence="2">
    <location>
        <begin position="1"/>
        <end position="23"/>
    </location>
</feature>
<dbReference type="EMBL" id="BSXT01001505">
    <property type="protein sequence ID" value="GMF42984.1"/>
    <property type="molecule type" value="Genomic_DNA"/>
</dbReference>
<evidence type="ECO:0000313" key="4">
    <source>
        <dbReference type="Proteomes" id="UP001165121"/>
    </source>
</evidence>
<dbReference type="AlphaFoldDB" id="A0A9W6XN23"/>
<feature type="region of interest" description="Disordered" evidence="2">
    <location>
        <begin position="65"/>
        <end position="92"/>
    </location>
</feature>
<dbReference type="Proteomes" id="UP001165121">
    <property type="component" value="Unassembled WGS sequence"/>
</dbReference>
<name>A0A9W6XN23_9STRA</name>
<gene>
    <name evidence="3" type="ORF">Pfra01_001431600</name>
</gene>
<accession>A0A9W6XN23</accession>
<keyword evidence="1" id="KW-0175">Coiled coil</keyword>
<evidence type="ECO:0000313" key="3">
    <source>
        <dbReference type="EMBL" id="GMF42984.1"/>
    </source>
</evidence>
<reference evidence="3" key="1">
    <citation type="submission" date="2023-04" db="EMBL/GenBank/DDBJ databases">
        <title>Phytophthora fragariaefolia NBRC 109709.</title>
        <authorList>
            <person name="Ichikawa N."/>
            <person name="Sato H."/>
            <person name="Tonouchi N."/>
        </authorList>
    </citation>
    <scope>NUCLEOTIDE SEQUENCE</scope>
    <source>
        <strain evidence="3">NBRC 109709</strain>
    </source>
</reference>
<proteinExistence type="predicted"/>
<keyword evidence="4" id="KW-1185">Reference proteome</keyword>
<feature type="coiled-coil region" evidence="1">
    <location>
        <begin position="23"/>
        <end position="61"/>
    </location>
</feature>